<dbReference type="SUPFAM" id="SSF48208">
    <property type="entry name" value="Six-hairpin glycosidases"/>
    <property type="match status" value="1"/>
</dbReference>
<dbReference type="Gene3D" id="2.60.120.260">
    <property type="entry name" value="Galactose-binding domain-like"/>
    <property type="match status" value="2"/>
</dbReference>
<dbReference type="Pfam" id="PF17390">
    <property type="entry name" value="Bac_rhamnosid_C"/>
    <property type="match status" value="1"/>
</dbReference>
<dbReference type="PANTHER" id="PTHR33307:SF6">
    <property type="entry name" value="ALPHA-RHAMNOSIDASE (EUROFUNG)-RELATED"/>
    <property type="match status" value="1"/>
</dbReference>
<feature type="domain" description="Alpha-L-rhamnosidase C-terminal" evidence="8">
    <location>
        <begin position="789"/>
        <end position="861"/>
    </location>
</feature>
<dbReference type="InterPro" id="IPR013783">
    <property type="entry name" value="Ig-like_fold"/>
</dbReference>
<dbReference type="EMBL" id="QWET01000008">
    <property type="protein sequence ID" value="RIH64903.1"/>
    <property type="molecule type" value="Genomic_DNA"/>
</dbReference>
<dbReference type="GO" id="GO:0005975">
    <property type="term" value="P:carbohydrate metabolic process"/>
    <property type="evidence" value="ECO:0007669"/>
    <property type="project" value="InterPro"/>
</dbReference>
<dbReference type="Pfam" id="PF08531">
    <property type="entry name" value="Bac_rhamnosid_N"/>
    <property type="match status" value="1"/>
</dbReference>
<dbReference type="InterPro" id="IPR008902">
    <property type="entry name" value="Rhamnosid_concanavalin"/>
</dbReference>
<protein>
    <recommendedName>
        <fullName evidence="2">alpha-L-rhamnosidase</fullName>
        <ecNumber evidence="2">3.2.1.40</ecNumber>
    </recommendedName>
</protein>
<dbReference type="Pfam" id="PF25788">
    <property type="entry name" value="Ig_Rha78A_N"/>
    <property type="match status" value="1"/>
</dbReference>
<comment type="caution">
    <text evidence="9">The sequence shown here is derived from an EMBL/GenBank/DDBJ whole genome shotgun (WGS) entry which is preliminary data.</text>
</comment>
<dbReference type="InterPro" id="IPR035398">
    <property type="entry name" value="Bac_rhamnosid_C"/>
</dbReference>
<evidence type="ECO:0000259" key="6">
    <source>
        <dbReference type="Pfam" id="PF08531"/>
    </source>
</evidence>
<organism evidence="9 10">
    <name type="scientific">Mariniphaga sediminis</name>
    <dbReference type="NCBI Taxonomy" id="1628158"/>
    <lineage>
        <taxon>Bacteria</taxon>
        <taxon>Pseudomonadati</taxon>
        <taxon>Bacteroidota</taxon>
        <taxon>Bacteroidia</taxon>
        <taxon>Marinilabiliales</taxon>
        <taxon>Prolixibacteraceae</taxon>
        <taxon>Mariniphaga</taxon>
    </lineage>
</organism>
<dbReference type="OrthoDB" id="9766741at2"/>
<dbReference type="PROSITE" id="PS51257">
    <property type="entry name" value="PROKAR_LIPOPROTEIN"/>
    <property type="match status" value="1"/>
</dbReference>
<comment type="catalytic activity">
    <reaction evidence="1">
        <text>Hydrolysis of terminal non-reducing alpha-L-rhamnose residues in alpha-L-rhamnosides.</text>
        <dbReference type="EC" id="3.2.1.40"/>
    </reaction>
</comment>
<dbReference type="EC" id="3.2.1.40" evidence="2"/>
<evidence type="ECO:0000256" key="4">
    <source>
        <dbReference type="SAM" id="SignalP"/>
    </source>
</evidence>
<evidence type="ECO:0000256" key="3">
    <source>
        <dbReference type="ARBA" id="ARBA00022801"/>
    </source>
</evidence>
<evidence type="ECO:0000256" key="2">
    <source>
        <dbReference type="ARBA" id="ARBA00012652"/>
    </source>
</evidence>
<dbReference type="RefSeq" id="WP_119350368.1">
    <property type="nucleotide sequence ID" value="NZ_QWET01000008.1"/>
</dbReference>
<name>A0A399D0G5_9BACT</name>
<dbReference type="GO" id="GO:0030596">
    <property type="term" value="F:alpha-L-rhamnosidase activity"/>
    <property type="evidence" value="ECO:0007669"/>
    <property type="project" value="UniProtKB-EC"/>
</dbReference>
<dbReference type="PIRSF" id="PIRSF010631">
    <property type="entry name" value="A-rhamnsds"/>
    <property type="match status" value="1"/>
</dbReference>
<dbReference type="Proteomes" id="UP000266441">
    <property type="component" value="Unassembled WGS sequence"/>
</dbReference>
<keyword evidence="10" id="KW-1185">Reference proteome</keyword>
<evidence type="ECO:0000259" key="7">
    <source>
        <dbReference type="Pfam" id="PF17389"/>
    </source>
</evidence>
<reference evidence="9 10" key="1">
    <citation type="journal article" date="2015" name="Int. J. Syst. Evol. Microbiol.">
        <title>Mariniphaga sediminis sp. nov., isolated from coastal sediment.</title>
        <authorList>
            <person name="Wang F.Q."/>
            <person name="Shen Q.Y."/>
            <person name="Chen G.J."/>
            <person name="Du Z.J."/>
        </authorList>
    </citation>
    <scope>NUCLEOTIDE SEQUENCE [LARGE SCALE GENOMIC DNA]</scope>
    <source>
        <strain evidence="9 10">SY21</strain>
    </source>
</reference>
<evidence type="ECO:0000256" key="1">
    <source>
        <dbReference type="ARBA" id="ARBA00001445"/>
    </source>
</evidence>
<dbReference type="Pfam" id="PF17389">
    <property type="entry name" value="Bac_rhamnosid6H"/>
    <property type="match status" value="1"/>
</dbReference>
<dbReference type="PANTHER" id="PTHR33307">
    <property type="entry name" value="ALPHA-RHAMNOSIDASE (EUROFUNG)"/>
    <property type="match status" value="1"/>
</dbReference>
<dbReference type="InterPro" id="IPR008928">
    <property type="entry name" value="6-hairpin_glycosidase_sf"/>
</dbReference>
<dbReference type="Gene3D" id="1.50.10.10">
    <property type="match status" value="1"/>
</dbReference>
<evidence type="ECO:0000313" key="9">
    <source>
        <dbReference type="EMBL" id="RIH64903.1"/>
    </source>
</evidence>
<evidence type="ECO:0000313" key="10">
    <source>
        <dbReference type="Proteomes" id="UP000266441"/>
    </source>
</evidence>
<proteinExistence type="predicted"/>
<feature type="domain" description="Alpha-L-rhamnosidase six-hairpin glycosidase" evidence="7">
    <location>
        <begin position="450"/>
        <end position="787"/>
    </location>
</feature>
<sequence length="890" mass="100582">MISIKNGILLFLLSVSILACTQAKKTFYAEELKCENLHNPLGIDKTAPRFSWKIKSTKNGTTQSAFQVLVASDKEQLKKNEADLWDSGKIASASSLWIKYEGEPLKPGSHAYWKIRVWDEADNISDWSQPAEFGIGLLGENDWRADYIGFNTDGGYIECPQVYSSFEVKETDSKRLLHVNSLGYHEVYLNGQKVGNGVLAPAISQFGKRSLINTYDVSLYVKTGKNDLLIWLGSGWYTDGHPGVANNGPVVKAQLEKIGNKKREVILATNSTWKGRESSYIRHGSWKPDRFGGEILNGELTKSDLTLDDTPGRNWQPVSVIEIPSHSVSPQMVEQSRIQDTILPLKISEFGKDTFLIDMGKNLTGWVEMHFSGLEKAQEIKLDYCDHLSEDGKFTDRNYYDKYIASGTGPEVFKNKFNYHAFRYIRVSGLQEMPQLKTVKAYLIHTDYEATSGFECSDPDLNQIHDMLLYTFRCLSISGNLVDCPHIERLGYGGDGNASTVTAQTMYNLGPLYTNWLQAWADVIREDGGMPHTAPNPYAAGGGPYWCGFIITATWNTFLNYGDTLLLNKHYPAMQKWLEYVDKYSIDGLLKRWPDTDYRAWYLGDWATPDGIDQTAEASVDVVNNSFLAVCLDNMKRIARVLEKPEDEKMYAKKMEQLQKKIHEVFFEEQDNTYGTGTQIDLAYPIIAGVVPENLQEKVTESFYNETNNNRKGHLACGLVGLPVITEWAVKNQAAELMYSMLKKREYPGFLYMIDNGATTTWEHWNGHRSRIHNCYNGIGSWFYQAVGGIRPVEDVPAYQKVHIQPQIPEGVTWAKTFLETPNGKLAVNWELGENTLQMDIEIPVGTEAGIALPSGVKEYTLENTDYQLKENETNVVPLKSGRYKISYKM</sequence>
<dbReference type="InterPro" id="IPR012341">
    <property type="entry name" value="6hp_glycosidase-like_sf"/>
</dbReference>
<feature type="domain" description="Alpha-L-rhamnosidase concanavalin-like" evidence="5">
    <location>
        <begin position="351"/>
        <end position="445"/>
    </location>
</feature>
<dbReference type="InterPro" id="IPR035396">
    <property type="entry name" value="Bac_rhamnosid6H"/>
</dbReference>
<accession>A0A399D0G5</accession>
<feature type="domain" description="Bacterial alpha-L-rhamnosidase N-terminal" evidence="6">
    <location>
        <begin position="176"/>
        <end position="338"/>
    </location>
</feature>
<evidence type="ECO:0000259" key="8">
    <source>
        <dbReference type="Pfam" id="PF17390"/>
    </source>
</evidence>
<dbReference type="InterPro" id="IPR016007">
    <property type="entry name" value="Alpha_rhamnosid"/>
</dbReference>
<dbReference type="AlphaFoldDB" id="A0A399D0G5"/>
<dbReference type="Gene3D" id="2.60.40.10">
    <property type="entry name" value="Immunoglobulins"/>
    <property type="match status" value="1"/>
</dbReference>
<dbReference type="Gene3D" id="2.60.420.10">
    <property type="entry name" value="Maltose phosphorylase, domain 3"/>
    <property type="match status" value="1"/>
</dbReference>
<gene>
    <name evidence="9" type="ORF">D1164_12755</name>
</gene>
<keyword evidence="3" id="KW-0378">Hydrolase</keyword>
<keyword evidence="4" id="KW-0732">Signal</keyword>
<dbReference type="Pfam" id="PF05592">
    <property type="entry name" value="Bac_rhamnosid"/>
    <property type="match status" value="1"/>
</dbReference>
<dbReference type="InterPro" id="IPR013737">
    <property type="entry name" value="Bac_rhamnosid_N"/>
</dbReference>
<feature type="chain" id="PRO_5017333619" description="alpha-L-rhamnosidase" evidence="4">
    <location>
        <begin position="20"/>
        <end position="890"/>
    </location>
</feature>
<feature type="signal peptide" evidence="4">
    <location>
        <begin position="1"/>
        <end position="19"/>
    </location>
</feature>
<evidence type="ECO:0000259" key="5">
    <source>
        <dbReference type="Pfam" id="PF05592"/>
    </source>
</evidence>